<organism evidence="2 3">
    <name type="scientific">Phytophthora fragariaefolia</name>
    <dbReference type="NCBI Taxonomy" id="1490495"/>
    <lineage>
        <taxon>Eukaryota</taxon>
        <taxon>Sar</taxon>
        <taxon>Stramenopiles</taxon>
        <taxon>Oomycota</taxon>
        <taxon>Peronosporomycetes</taxon>
        <taxon>Peronosporales</taxon>
        <taxon>Peronosporaceae</taxon>
        <taxon>Phytophthora</taxon>
    </lineage>
</organism>
<dbReference type="EMBL" id="BSXT01000442">
    <property type="protein sequence ID" value="GMF27650.1"/>
    <property type="molecule type" value="Genomic_DNA"/>
</dbReference>
<comment type="caution">
    <text evidence="2">The sequence shown here is derived from an EMBL/GenBank/DDBJ whole genome shotgun (WGS) entry which is preliminary data.</text>
</comment>
<proteinExistence type="predicted"/>
<protein>
    <submittedName>
        <fullName evidence="2">Unnamed protein product</fullName>
    </submittedName>
</protein>
<reference evidence="2" key="1">
    <citation type="submission" date="2023-04" db="EMBL/GenBank/DDBJ databases">
        <title>Phytophthora fragariaefolia NBRC 109709.</title>
        <authorList>
            <person name="Ichikawa N."/>
            <person name="Sato H."/>
            <person name="Tonouchi N."/>
        </authorList>
    </citation>
    <scope>NUCLEOTIDE SEQUENCE</scope>
    <source>
        <strain evidence="2">NBRC 109709</strain>
    </source>
</reference>
<feature type="compositionally biased region" description="Basic and acidic residues" evidence="1">
    <location>
        <begin position="27"/>
        <end position="36"/>
    </location>
</feature>
<evidence type="ECO:0000313" key="3">
    <source>
        <dbReference type="Proteomes" id="UP001165121"/>
    </source>
</evidence>
<name>A0A9W6U9E3_9STRA</name>
<feature type="region of interest" description="Disordered" evidence="1">
    <location>
        <begin position="25"/>
        <end position="68"/>
    </location>
</feature>
<dbReference type="OrthoDB" id="97451at2759"/>
<gene>
    <name evidence="2" type="ORF">Pfra01_000554400</name>
</gene>
<accession>A0A9W6U9E3</accession>
<evidence type="ECO:0000256" key="1">
    <source>
        <dbReference type="SAM" id="MobiDB-lite"/>
    </source>
</evidence>
<sequence>MCCAVENNQSTGAEDIAADGIDGIVDMEGRGEDRNGGLELGTDVQYQSGDSSESGDEDDSAGENDLEDGEGIELAGRNICAIPNATGVFTGVSVTKSNQIRRRARKWKRAAVSAPKPCAPTLNVPAEHDVAAYAKRSLIAMRNVGDLVIIEAGELPREMTDMGSCFQSNSAGITLLKQGWTRRPAWGRMYGASYIKRYEKEVAETFQRGVENSSRKLGPARMVEVLIQNHPNVYDIPSENAIRAEISKLARSRGKRPREVSETLSVVGGNGDQNDLPVIQRRKPMKSCYASYLEDIITSDPGI</sequence>
<feature type="compositionally biased region" description="Acidic residues" evidence="1">
    <location>
        <begin position="53"/>
        <end position="68"/>
    </location>
</feature>
<dbReference type="Proteomes" id="UP001165121">
    <property type="component" value="Unassembled WGS sequence"/>
</dbReference>
<evidence type="ECO:0000313" key="2">
    <source>
        <dbReference type="EMBL" id="GMF27650.1"/>
    </source>
</evidence>
<dbReference type="AlphaFoldDB" id="A0A9W6U9E3"/>
<keyword evidence="3" id="KW-1185">Reference proteome</keyword>